<evidence type="ECO:0000256" key="13">
    <source>
        <dbReference type="PIRSR" id="PIRSR602401-1"/>
    </source>
</evidence>
<dbReference type="GO" id="GO:0005506">
    <property type="term" value="F:iron ion binding"/>
    <property type="evidence" value="ECO:0007669"/>
    <property type="project" value="InterPro"/>
</dbReference>
<dbReference type="CDD" id="cd11065">
    <property type="entry name" value="CYP64-like"/>
    <property type="match status" value="1"/>
</dbReference>
<dbReference type="PRINTS" id="PR00463">
    <property type="entry name" value="EP450I"/>
</dbReference>
<evidence type="ECO:0000256" key="7">
    <source>
        <dbReference type="ARBA" id="ARBA00022723"/>
    </source>
</evidence>
<evidence type="ECO:0000256" key="9">
    <source>
        <dbReference type="ARBA" id="ARBA00023002"/>
    </source>
</evidence>
<keyword evidence="5 13" id="KW-0349">Heme</keyword>
<keyword evidence="11 14" id="KW-0503">Monooxygenase</keyword>
<dbReference type="InterPro" id="IPR001128">
    <property type="entry name" value="Cyt_P450"/>
</dbReference>
<organism evidence="15 16">
    <name type="scientific">Ganoderma sinense ZZ0214-1</name>
    <dbReference type="NCBI Taxonomy" id="1077348"/>
    <lineage>
        <taxon>Eukaryota</taxon>
        <taxon>Fungi</taxon>
        <taxon>Dikarya</taxon>
        <taxon>Basidiomycota</taxon>
        <taxon>Agaricomycotina</taxon>
        <taxon>Agaricomycetes</taxon>
        <taxon>Polyporales</taxon>
        <taxon>Polyporaceae</taxon>
        <taxon>Ganoderma</taxon>
    </lineage>
</organism>
<keyword evidence="8" id="KW-1133">Transmembrane helix</keyword>
<comment type="similarity">
    <text evidence="4 14">Belongs to the cytochrome P450 family.</text>
</comment>
<dbReference type="InterPro" id="IPR036396">
    <property type="entry name" value="Cyt_P450_sf"/>
</dbReference>
<dbReference type="OrthoDB" id="1470350at2759"/>
<dbReference type="GO" id="GO:0020037">
    <property type="term" value="F:heme binding"/>
    <property type="evidence" value="ECO:0007669"/>
    <property type="project" value="InterPro"/>
</dbReference>
<reference evidence="15 16" key="1">
    <citation type="journal article" date="2015" name="Sci. Rep.">
        <title>Chromosome-level genome map provides insights into diverse defense mechanisms in the medicinal fungus Ganoderma sinense.</title>
        <authorList>
            <person name="Zhu Y."/>
            <person name="Xu J."/>
            <person name="Sun C."/>
            <person name="Zhou S."/>
            <person name="Xu H."/>
            <person name="Nelson D.R."/>
            <person name="Qian J."/>
            <person name="Song J."/>
            <person name="Luo H."/>
            <person name="Xiang L."/>
            <person name="Li Y."/>
            <person name="Xu Z."/>
            <person name="Ji A."/>
            <person name="Wang L."/>
            <person name="Lu S."/>
            <person name="Hayward A."/>
            <person name="Sun W."/>
            <person name="Li X."/>
            <person name="Schwartz D.C."/>
            <person name="Wang Y."/>
            <person name="Chen S."/>
        </authorList>
    </citation>
    <scope>NUCLEOTIDE SEQUENCE [LARGE SCALE GENOMIC DNA]</scope>
    <source>
        <strain evidence="15 16">ZZ0214-1</strain>
    </source>
</reference>
<evidence type="ECO:0000256" key="1">
    <source>
        <dbReference type="ARBA" id="ARBA00001971"/>
    </source>
</evidence>
<dbReference type="InterPro" id="IPR050364">
    <property type="entry name" value="Cytochrome_P450_fung"/>
</dbReference>
<keyword evidence="12" id="KW-0472">Membrane</keyword>
<evidence type="ECO:0000256" key="12">
    <source>
        <dbReference type="ARBA" id="ARBA00023136"/>
    </source>
</evidence>
<accession>A0A2G8S0U1</accession>
<dbReference type="PRINTS" id="PR00385">
    <property type="entry name" value="P450"/>
</dbReference>
<proteinExistence type="inferred from homology"/>
<dbReference type="PANTHER" id="PTHR46300">
    <property type="entry name" value="P450, PUTATIVE (EUROFUNG)-RELATED-RELATED"/>
    <property type="match status" value="1"/>
</dbReference>
<evidence type="ECO:0000256" key="5">
    <source>
        <dbReference type="ARBA" id="ARBA00022617"/>
    </source>
</evidence>
<name>A0A2G8S0U1_9APHY</name>
<evidence type="ECO:0000256" key="14">
    <source>
        <dbReference type="RuleBase" id="RU000461"/>
    </source>
</evidence>
<dbReference type="Proteomes" id="UP000230002">
    <property type="component" value="Unassembled WGS sequence"/>
</dbReference>
<dbReference type="GO" id="GO:0016705">
    <property type="term" value="F:oxidoreductase activity, acting on paired donors, with incorporation or reduction of molecular oxygen"/>
    <property type="evidence" value="ECO:0007669"/>
    <property type="project" value="InterPro"/>
</dbReference>
<dbReference type="EMBL" id="AYKW01000034">
    <property type="protein sequence ID" value="PIL27357.1"/>
    <property type="molecule type" value="Genomic_DNA"/>
</dbReference>
<keyword evidence="10 13" id="KW-0408">Iron</keyword>
<comment type="subcellular location">
    <subcellularLocation>
        <location evidence="2">Membrane</location>
    </subcellularLocation>
</comment>
<evidence type="ECO:0000256" key="8">
    <source>
        <dbReference type="ARBA" id="ARBA00022989"/>
    </source>
</evidence>
<evidence type="ECO:0000256" key="2">
    <source>
        <dbReference type="ARBA" id="ARBA00004370"/>
    </source>
</evidence>
<comment type="caution">
    <text evidence="15">The sequence shown here is derived from an EMBL/GenBank/DDBJ whole genome shotgun (WGS) entry which is preliminary data.</text>
</comment>
<dbReference type="SUPFAM" id="SSF48264">
    <property type="entry name" value="Cytochrome P450"/>
    <property type="match status" value="1"/>
</dbReference>
<dbReference type="GO" id="GO:0016020">
    <property type="term" value="C:membrane"/>
    <property type="evidence" value="ECO:0007669"/>
    <property type="project" value="UniProtKB-SubCell"/>
</dbReference>
<keyword evidence="7 13" id="KW-0479">Metal-binding</keyword>
<dbReference type="InterPro" id="IPR002401">
    <property type="entry name" value="Cyt_P450_E_grp-I"/>
</dbReference>
<gene>
    <name evidence="15" type="ORF">GSI_10504</name>
</gene>
<keyword evidence="6" id="KW-0812">Transmembrane</keyword>
<evidence type="ECO:0000256" key="6">
    <source>
        <dbReference type="ARBA" id="ARBA00022692"/>
    </source>
</evidence>
<evidence type="ECO:0000313" key="15">
    <source>
        <dbReference type="EMBL" id="PIL27357.1"/>
    </source>
</evidence>
<evidence type="ECO:0000256" key="11">
    <source>
        <dbReference type="ARBA" id="ARBA00023033"/>
    </source>
</evidence>
<dbReference type="GO" id="GO:0004497">
    <property type="term" value="F:monooxygenase activity"/>
    <property type="evidence" value="ECO:0007669"/>
    <property type="project" value="UniProtKB-KW"/>
</dbReference>
<sequence length="517" mass="58157">MPALGEWNTTTVLASLAWAGALCLFLFFTRLTAKSVSGARIPPGPRGWPIIGCFTHLAKYPELTLNKWAKQYGSLFSFTIGNQLFVAISDPNIVKDLVITNGAIFSSRKDMYMKAQLVFARRGVTATQYNDTWRKHRRLAAMFLTTRAVAAYMPGLEREAKEMIHDLYVRSQAGALPINPQRFASRASLNNILTLTFGFLTESIDDQLVSDSLRLSREFMNTTGPVANLVDFIPLLQKLPNHMATRGRALNRELVDICGAMIRDIDAALKRGDPYPDCMAKYLLQNRKAEHLDDLDIIVLCGAFMIGGVETTSSVKQWFAAHIPTLPAVQARARAELDSVCGRDRLPTAEDEAKMPYIHAIVKEIERCHNPFWLGTPHMNTEDYVYNGFLIPKDTVIVLNTWNMHHNPERHPDPHEFKPERYIDDSLTCAESANLANPMERDHWTFGAGRRICPGIALAEREIFLAVSHLLWAFQMDEMPEAPIDLKEYDGLSGRSPVPNRIRLTPRDEHVATILGV</sequence>
<dbReference type="Pfam" id="PF00067">
    <property type="entry name" value="p450"/>
    <property type="match status" value="1"/>
</dbReference>
<evidence type="ECO:0000256" key="4">
    <source>
        <dbReference type="ARBA" id="ARBA00010617"/>
    </source>
</evidence>
<evidence type="ECO:0000256" key="10">
    <source>
        <dbReference type="ARBA" id="ARBA00023004"/>
    </source>
</evidence>
<dbReference type="Gene3D" id="1.10.630.10">
    <property type="entry name" value="Cytochrome P450"/>
    <property type="match status" value="1"/>
</dbReference>
<protein>
    <submittedName>
        <fullName evidence="15">Cytochrome P450</fullName>
    </submittedName>
</protein>
<comment type="pathway">
    <text evidence="3">Secondary metabolite biosynthesis.</text>
</comment>
<dbReference type="AlphaFoldDB" id="A0A2G8S0U1"/>
<dbReference type="PROSITE" id="PS00086">
    <property type="entry name" value="CYTOCHROME_P450"/>
    <property type="match status" value="1"/>
</dbReference>
<evidence type="ECO:0000256" key="3">
    <source>
        <dbReference type="ARBA" id="ARBA00005179"/>
    </source>
</evidence>
<dbReference type="InterPro" id="IPR017972">
    <property type="entry name" value="Cyt_P450_CS"/>
</dbReference>
<dbReference type="STRING" id="1077348.A0A2G8S0U1"/>
<keyword evidence="9 14" id="KW-0560">Oxidoreductase</keyword>
<feature type="binding site" description="axial binding residue" evidence="13">
    <location>
        <position position="453"/>
    </location>
    <ligand>
        <name>heme</name>
        <dbReference type="ChEBI" id="CHEBI:30413"/>
    </ligand>
    <ligandPart>
        <name>Fe</name>
        <dbReference type="ChEBI" id="CHEBI:18248"/>
    </ligandPart>
</feature>
<evidence type="ECO:0000313" key="16">
    <source>
        <dbReference type="Proteomes" id="UP000230002"/>
    </source>
</evidence>
<dbReference type="PANTHER" id="PTHR46300:SF11">
    <property type="entry name" value="OXIDOREDUCTASE, PUTATIVE-RELATED"/>
    <property type="match status" value="1"/>
</dbReference>
<keyword evidence="16" id="KW-1185">Reference proteome</keyword>
<comment type="cofactor">
    <cofactor evidence="1 13">
        <name>heme</name>
        <dbReference type="ChEBI" id="CHEBI:30413"/>
    </cofactor>
</comment>